<name>A0A0D0L537_9PSED</name>
<accession>A0A0D0L537</accession>
<gene>
    <name evidence="1" type="ORF">RU08_02295</name>
</gene>
<evidence type="ECO:0000313" key="2">
    <source>
        <dbReference type="Proteomes" id="UP000032068"/>
    </source>
</evidence>
<organism evidence="1 2">
    <name type="scientific">Pseudomonas fulva</name>
    <dbReference type="NCBI Taxonomy" id="47880"/>
    <lineage>
        <taxon>Bacteria</taxon>
        <taxon>Pseudomonadati</taxon>
        <taxon>Pseudomonadota</taxon>
        <taxon>Gammaproteobacteria</taxon>
        <taxon>Pseudomonadales</taxon>
        <taxon>Pseudomonadaceae</taxon>
        <taxon>Pseudomonas</taxon>
    </lineage>
</organism>
<reference evidence="1 2" key="1">
    <citation type="submission" date="2014-12" db="EMBL/GenBank/DDBJ databases">
        <title>16Stimator: statistical estimation of ribosomal gene copy numbers from draft genome assemblies.</title>
        <authorList>
            <person name="Perisin M.A."/>
            <person name="Vetter M."/>
            <person name="Gilbert J.A."/>
            <person name="Bergelson J."/>
        </authorList>
    </citation>
    <scope>NUCLEOTIDE SEQUENCE [LARGE SCALE GENOMIC DNA]</scope>
    <source>
        <strain evidence="1 2">MEJ086</strain>
    </source>
</reference>
<comment type="caution">
    <text evidence="1">The sequence shown here is derived from an EMBL/GenBank/DDBJ whole genome shotgun (WGS) entry which is preliminary data.</text>
</comment>
<dbReference type="EMBL" id="JXQW01000004">
    <property type="protein sequence ID" value="KIQ06043.1"/>
    <property type="molecule type" value="Genomic_DNA"/>
</dbReference>
<sequence length="73" mass="8101">MPRGPAYPQAIIPNNGSAIIATAHISRVLRLLSLRHKFMIATRSMKAITTNAPSQKYSEGSFMVELLFERVEA</sequence>
<dbReference type="Proteomes" id="UP000032068">
    <property type="component" value="Unassembled WGS sequence"/>
</dbReference>
<protein>
    <submittedName>
        <fullName evidence="1">Uncharacterized protein</fullName>
    </submittedName>
</protein>
<dbReference type="AlphaFoldDB" id="A0A0D0L537"/>
<proteinExistence type="predicted"/>
<evidence type="ECO:0000313" key="1">
    <source>
        <dbReference type="EMBL" id="KIQ06043.1"/>
    </source>
</evidence>